<evidence type="ECO:0000256" key="1">
    <source>
        <dbReference type="ARBA" id="ARBA00010233"/>
    </source>
</evidence>
<dbReference type="InterPro" id="IPR029062">
    <property type="entry name" value="Class_I_gatase-like"/>
</dbReference>
<comment type="similarity">
    <text evidence="1">Belongs to the peptidase S66 family.</text>
</comment>
<feature type="active site" description="Nucleophile" evidence="3">
    <location>
        <position position="118"/>
    </location>
</feature>
<feature type="domain" description="LD-carboxypeptidase N-terminal" evidence="4">
    <location>
        <begin position="16"/>
        <end position="137"/>
    </location>
</feature>
<gene>
    <name evidence="6" type="ORF">EDC19_0953</name>
</gene>
<dbReference type="InterPro" id="IPR003507">
    <property type="entry name" value="S66_fam"/>
</dbReference>
<accession>A0A4R1MZ44</accession>
<dbReference type="Proteomes" id="UP000294545">
    <property type="component" value="Unassembled WGS sequence"/>
</dbReference>
<dbReference type="Gene3D" id="3.40.50.10740">
    <property type="entry name" value="Class I glutamine amidotransferase-like"/>
    <property type="match status" value="1"/>
</dbReference>
<organism evidence="6 7">
    <name type="scientific">Natranaerovirga hydrolytica</name>
    <dbReference type="NCBI Taxonomy" id="680378"/>
    <lineage>
        <taxon>Bacteria</taxon>
        <taxon>Bacillati</taxon>
        <taxon>Bacillota</taxon>
        <taxon>Clostridia</taxon>
        <taxon>Lachnospirales</taxon>
        <taxon>Natranaerovirgaceae</taxon>
        <taxon>Natranaerovirga</taxon>
    </lineage>
</organism>
<dbReference type="InterPro" id="IPR040921">
    <property type="entry name" value="Peptidase_S66C"/>
</dbReference>
<keyword evidence="6" id="KW-0121">Carboxypeptidase</keyword>
<dbReference type="InterPro" id="IPR027461">
    <property type="entry name" value="Carboxypeptidase_A_C_sf"/>
</dbReference>
<evidence type="ECO:0000313" key="7">
    <source>
        <dbReference type="Proteomes" id="UP000294545"/>
    </source>
</evidence>
<feature type="active site" description="Charge relay system" evidence="3">
    <location>
        <position position="245"/>
    </location>
</feature>
<evidence type="ECO:0000256" key="3">
    <source>
        <dbReference type="PIRSR" id="PIRSR028757-1"/>
    </source>
</evidence>
<dbReference type="PANTHER" id="PTHR30237">
    <property type="entry name" value="MURAMOYLTETRAPEPTIDE CARBOXYPEPTIDASE"/>
    <property type="match status" value="1"/>
</dbReference>
<reference evidence="6 7" key="1">
    <citation type="submission" date="2019-03" db="EMBL/GenBank/DDBJ databases">
        <title>Genomic Encyclopedia of Type Strains, Phase IV (KMG-IV): sequencing the most valuable type-strain genomes for metagenomic binning, comparative biology and taxonomic classification.</title>
        <authorList>
            <person name="Goeker M."/>
        </authorList>
    </citation>
    <scope>NUCLEOTIDE SEQUENCE [LARGE SCALE GENOMIC DNA]</scope>
    <source>
        <strain evidence="6 7">DSM 24176</strain>
    </source>
</reference>
<dbReference type="CDD" id="cd07062">
    <property type="entry name" value="Peptidase_S66_mccF_like"/>
    <property type="match status" value="1"/>
</dbReference>
<evidence type="ECO:0000259" key="5">
    <source>
        <dbReference type="Pfam" id="PF17676"/>
    </source>
</evidence>
<dbReference type="PIRSF" id="PIRSF028757">
    <property type="entry name" value="LD-carboxypeptidase"/>
    <property type="match status" value="1"/>
</dbReference>
<dbReference type="Pfam" id="PF17676">
    <property type="entry name" value="Peptidase_S66C"/>
    <property type="match status" value="1"/>
</dbReference>
<keyword evidence="7" id="KW-1185">Reference proteome</keyword>
<evidence type="ECO:0000256" key="2">
    <source>
        <dbReference type="ARBA" id="ARBA00022801"/>
    </source>
</evidence>
<dbReference type="PANTHER" id="PTHR30237:SF4">
    <property type="entry name" value="LD-CARBOXYPEPTIDASE C-TERMINAL DOMAIN-CONTAINING PROTEIN"/>
    <property type="match status" value="1"/>
</dbReference>
<dbReference type="AlphaFoldDB" id="A0A4R1MZ44"/>
<dbReference type="SUPFAM" id="SSF141986">
    <property type="entry name" value="LD-carboxypeptidase A C-terminal domain-like"/>
    <property type="match status" value="1"/>
</dbReference>
<dbReference type="InterPro" id="IPR027478">
    <property type="entry name" value="LdcA_N"/>
</dbReference>
<keyword evidence="2" id="KW-0378">Hydrolase</keyword>
<dbReference type="Pfam" id="PF02016">
    <property type="entry name" value="Peptidase_S66"/>
    <property type="match status" value="1"/>
</dbReference>
<keyword evidence="6" id="KW-0645">Protease</keyword>
<evidence type="ECO:0000313" key="6">
    <source>
        <dbReference type="EMBL" id="TCK98526.1"/>
    </source>
</evidence>
<dbReference type="RefSeq" id="WP_132281267.1">
    <property type="nucleotide sequence ID" value="NZ_SMGQ01000011.1"/>
</dbReference>
<dbReference type="GO" id="GO:0004180">
    <property type="term" value="F:carboxypeptidase activity"/>
    <property type="evidence" value="ECO:0007669"/>
    <property type="project" value="UniProtKB-KW"/>
</dbReference>
<dbReference type="OrthoDB" id="9807329at2"/>
<proteinExistence type="inferred from homology"/>
<dbReference type="SUPFAM" id="SSF52317">
    <property type="entry name" value="Class I glutamine amidotransferase-like"/>
    <property type="match status" value="1"/>
</dbReference>
<name>A0A4R1MZ44_9FIRM</name>
<feature type="active site" description="Charge relay system" evidence="3">
    <location>
        <position position="315"/>
    </location>
</feature>
<feature type="domain" description="LD-carboxypeptidase C-terminal" evidence="5">
    <location>
        <begin position="211"/>
        <end position="330"/>
    </location>
</feature>
<dbReference type="InterPro" id="IPR040449">
    <property type="entry name" value="Peptidase_S66_N"/>
</dbReference>
<comment type="caution">
    <text evidence="6">The sequence shown here is derived from an EMBL/GenBank/DDBJ whole genome shotgun (WGS) entry which is preliminary data.</text>
</comment>
<evidence type="ECO:0000259" key="4">
    <source>
        <dbReference type="Pfam" id="PF02016"/>
    </source>
</evidence>
<dbReference type="EMBL" id="SMGQ01000011">
    <property type="protein sequence ID" value="TCK98526.1"/>
    <property type="molecule type" value="Genomic_DNA"/>
</dbReference>
<dbReference type="Gene3D" id="3.50.30.60">
    <property type="entry name" value="LD-carboxypeptidase A C-terminal domain-like"/>
    <property type="match status" value="1"/>
</dbReference>
<sequence length="348" mass="39611">MKKLKKPNMLKRGDKIALVSLSWGGSGDLDILWRYKQGKDRLEQIFGLEPVEMEHTLAGSEYLYNHPEKRAQDLMDAFKDPSIKGIIACIGGIESIRMLPYINFSIIAQNPKVFMGYSDTTTAHLICYKAGLSSVYGPTLLVDFAENISMSQYTIEYLNKTIFSDKLIGQIEPAMEWTSEFLPWEEKNKFTKRKYKQNKGYELLQGKGIVQGHLIGGCVEVFDMLRGTDIFPQPEDFEDCILFLETSEDKPPAWFIECGLRNYGITGILDRLKGIIWGKPQDEAHYEAYKLAIRKVMKEFGKEDLPILYNMNFGHTEPKFCLPYGALAEINCDNVSFSIIESGCVDNI</sequence>
<protein>
    <submittedName>
        <fullName evidence="6">Muramoyltetrapeptide carboxypeptidase LdcA involved in peptidoglycan recycling</fullName>
    </submittedName>
</protein>